<evidence type="ECO:0000259" key="9">
    <source>
        <dbReference type="PROSITE" id="PS50235"/>
    </source>
</evidence>
<accession>A0A9N8ZXV4</accession>
<evidence type="ECO:0000256" key="8">
    <source>
        <dbReference type="SAM" id="MobiDB-lite"/>
    </source>
</evidence>
<evidence type="ECO:0000256" key="2">
    <source>
        <dbReference type="ARBA" id="ARBA00012759"/>
    </source>
</evidence>
<evidence type="ECO:0000256" key="4">
    <source>
        <dbReference type="ARBA" id="ARBA00022786"/>
    </source>
</evidence>
<evidence type="ECO:0000256" key="6">
    <source>
        <dbReference type="ARBA" id="ARBA00022807"/>
    </source>
</evidence>
<dbReference type="EC" id="3.4.19.12" evidence="2"/>
<gene>
    <name evidence="10" type="ORF">FMOSSE_LOCUS4586</name>
</gene>
<proteinExistence type="predicted"/>
<feature type="compositionally biased region" description="Basic and acidic residues" evidence="8">
    <location>
        <begin position="578"/>
        <end position="594"/>
    </location>
</feature>
<dbReference type="SUPFAM" id="SSF54001">
    <property type="entry name" value="Cysteine proteinases"/>
    <property type="match status" value="1"/>
</dbReference>
<comment type="catalytic activity">
    <reaction evidence="1">
        <text>Thiol-dependent hydrolysis of ester, thioester, amide, peptide and isopeptide bonds formed by the C-terminal Gly of ubiquitin (a 76-residue protein attached to proteins as an intracellular targeting signal).</text>
        <dbReference type="EC" id="3.4.19.12"/>
    </reaction>
</comment>
<comment type="caution">
    <text evidence="10">The sequence shown here is derived from an EMBL/GenBank/DDBJ whole genome shotgun (WGS) entry which is preliminary data.</text>
</comment>
<keyword evidence="11" id="KW-1185">Reference proteome</keyword>
<evidence type="ECO:0000256" key="1">
    <source>
        <dbReference type="ARBA" id="ARBA00000707"/>
    </source>
</evidence>
<protein>
    <recommendedName>
        <fullName evidence="2">ubiquitinyl hydrolase 1</fullName>
        <ecNumber evidence="2">3.4.19.12</ecNumber>
    </recommendedName>
</protein>
<keyword evidence="4" id="KW-0833">Ubl conjugation pathway</keyword>
<feature type="region of interest" description="Disordered" evidence="8">
    <location>
        <begin position="1"/>
        <end position="21"/>
    </location>
</feature>
<dbReference type="GO" id="GO:0061136">
    <property type="term" value="P:regulation of proteasomal protein catabolic process"/>
    <property type="evidence" value="ECO:0007669"/>
    <property type="project" value="TreeGrafter"/>
</dbReference>
<dbReference type="Gene3D" id="3.90.70.10">
    <property type="entry name" value="Cysteine proteinases"/>
    <property type="match status" value="1"/>
</dbReference>
<sequence length="916" mass="105009">MAISQDSKVPPPLPPRRNIGTGENMEVFKFGKTPPAWLYALIRHSPGDNEHQHEFYLSEAFDSDYETVLLCQKCHSWFHLTTTASNISGDNDRMNLEQGRCVSNRDTNLHHLHTTTMTRTCISSNCCLCNFSVNVKISDPLIDMGIFNDLSKLRRLSSYANIVRTTSESEFKASLNDVIDYMIKIVDDVLNDDILSLTRHCEEFQGKVGLDEASQAFFQRLGFHFENNCLSPTEKFNKHNIKLAKEELRMISFELNSYLKMNAKKPYEKLGNILGTKYNICFSGSCTKFDPSIAIRPSQASCFFLGCMPDMDDQTLIWAYKLGIQEFPEKTSEYLQAIYDMSKEKKSEALEELVVTERSLGKFSEDELKDSYKCLNVEDFSVSEQFLIDTYNISVLEQPSSRANYRNALTIIGKARKSEKLINFVNEGQINEVQMLDYFSEMPVGLDNIGNTCYLNSLLQYYFTIRPLRQAVLKDSSSADGHELDWQSITIGHRKVSRAEVERANKFVALLRGLFVNLIHSQQKSLSPDIDLAYLALVNAKSEEEENKDSSKSPMDLSNTLYDDKMAIDDSSPGPSYKDTDHVMSSETNDHNYTSEEETVVMEGTAASNGGAMSPINNESMYQPNDESNTSYSLKGKEKESNQTDLSSDLFNTTKEEKLRTASEMLFGKQQDVTECMDNVMFQLEAALKSSFMTDENGEKQNIVEYDRTQAIREVTITKVPPILQIHVQRVQFDRTTSNIYKSNAYLRFDKVIYLDRYLEKNYDVLKQKRIEAHNWKQEIDKMQEELKDYEQDKKTALSTVDLLKSTADFIHAMKNQYSNSLIDENFNWELAAMERESNFVNDAIGGQATFGHYWIYIYDFEKDRWLKFNDSYVTELEERDVFADTTGSSANPYCMVYVRAKDAKELVETVCRKNS</sequence>
<reference evidence="10" key="1">
    <citation type="submission" date="2021-06" db="EMBL/GenBank/DDBJ databases">
        <authorList>
            <person name="Kallberg Y."/>
            <person name="Tangrot J."/>
            <person name="Rosling A."/>
        </authorList>
    </citation>
    <scope>NUCLEOTIDE SEQUENCE</scope>
    <source>
        <strain evidence="10">87-6 pot B 2015</strain>
    </source>
</reference>
<dbReference type="PANTHER" id="PTHR43982:SF6">
    <property type="entry name" value="UBIQUITIN CARBOXYL-TERMINAL HYDROLASE 2-RELATED"/>
    <property type="match status" value="1"/>
</dbReference>
<keyword evidence="6" id="KW-0788">Thiol protease</keyword>
<evidence type="ECO:0000256" key="5">
    <source>
        <dbReference type="ARBA" id="ARBA00022801"/>
    </source>
</evidence>
<dbReference type="AlphaFoldDB" id="A0A9N8ZXV4"/>
<dbReference type="EMBL" id="CAJVPP010000787">
    <property type="protein sequence ID" value="CAG8512012.1"/>
    <property type="molecule type" value="Genomic_DNA"/>
</dbReference>
<dbReference type="GO" id="GO:0004843">
    <property type="term" value="F:cysteine-type deubiquitinase activity"/>
    <property type="evidence" value="ECO:0007669"/>
    <property type="project" value="UniProtKB-EC"/>
</dbReference>
<dbReference type="GO" id="GO:0043161">
    <property type="term" value="P:proteasome-mediated ubiquitin-dependent protein catabolic process"/>
    <property type="evidence" value="ECO:0007669"/>
    <property type="project" value="InterPro"/>
</dbReference>
<dbReference type="InterPro" id="IPR044635">
    <property type="entry name" value="UBP14-like"/>
</dbReference>
<feature type="coiled-coil region" evidence="7">
    <location>
        <begin position="766"/>
        <end position="800"/>
    </location>
</feature>
<dbReference type="InterPro" id="IPR028889">
    <property type="entry name" value="USP"/>
</dbReference>
<dbReference type="GO" id="GO:0016579">
    <property type="term" value="P:protein deubiquitination"/>
    <property type="evidence" value="ECO:0007669"/>
    <property type="project" value="InterPro"/>
</dbReference>
<organism evidence="10 11">
    <name type="scientific">Funneliformis mosseae</name>
    <name type="common">Endomycorrhizal fungus</name>
    <name type="synonym">Glomus mosseae</name>
    <dbReference type="NCBI Taxonomy" id="27381"/>
    <lineage>
        <taxon>Eukaryota</taxon>
        <taxon>Fungi</taxon>
        <taxon>Fungi incertae sedis</taxon>
        <taxon>Mucoromycota</taxon>
        <taxon>Glomeromycotina</taxon>
        <taxon>Glomeromycetes</taxon>
        <taxon>Glomerales</taxon>
        <taxon>Glomeraceae</taxon>
        <taxon>Funneliformis</taxon>
    </lineage>
</organism>
<name>A0A9N8ZXV4_FUNMO</name>
<feature type="domain" description="USP" evidence="9">
    <location>
        <begin position="444"/>
        <end position="901"/>
    </location>
</feature>
<dbReference type="Pfam" id="PF00443">
    <property type="entry name" value="UCH"/>
    <property type="match status" value="1"/>
</dbReference>
<dbReference type="InterPro" id="IPR025305">
    <property type="entry name" value="UCH_repeat_domain"/>
</dbReference>
<dbReference type="PROSITE" id="PS50235">
    <property type="entry name" value="USP_3"/>
    <property type="match status" value="1"/>
</dbReference>
<keyword evidence="3" id="KW-0645">Protease</keyword>
<evidence type="ECO:0000256" key="7">
    <source>
        <dbReference type="SAM" id="Coils"/>
    </source>
</evidence>
<evidence type="ECO:0000313" key="10">
    <source>
        <dbReference type="EMBL" id="CAG8512012.1"/>
    </source>
</evidence>
<dbReference type="InterPro" id="IPR001394">
    <property type="entry name" value="Peptidase_C19_UCH"/>
</dbReference>
<dbReference type="GO" id="GO:0070628">
    <property type="term" value="F:proteasome binding"/>
    <property type="evidence" value="ECO:0007669"/>
    <property type="project" value="TreeGrafter"/>
</dbReference>
<dbReference type="PANTHER" id="PTHR43982">
    <property type="entry name" value="UBIQUITIN CARBOXYL-TERMINAL HYDROLASE"/>
    <property type="match status" value="1"/>
</dbReference>
<dbReference type="PROSITE" id="PS00972">
    <property type="entry name" value="USP_1"/>
    <property type="match status" value="1"/>
</dbReference>
<dbReference type="Proteomes" id="UP000789375">
    <property type="component" value="Unassembled WGS sequence"/>
</dbReference>
<feature type="compositionally biased region" description="Polar residues" evidence="8">
    <location>
        <begin position="615"/>
        <end position="633"/>
    </location>
</feature>
<evidence type="ECO:0000313" key="11">
    <source>
        <dbReference type="Proteomes" id="UP000789375"/>
    </source>
</evidence>
<dbReference type="Pfam" id="PF13446">
    <property type="entry name" value="RPT"/>
    <property type="match status" value="2"/>
</dbReference>
<dbReference type="InterPro" id="IPR038765">
    <property type="entry name" value="Papain-like_cys_pep_sf"/>
</dbReference>
<dbReference type="InterPro" id="IPR018200">
    <property type="entry name" value="USP_CS"/>
</dbReference>
<evidence type="ECO:0000256" key="3">
    <source>
        <dbReference type="ARBA" id="ARBA00022670"/>
    </source>
</evidence>
<keyword evidence="7" id="KW-0175">Coiled coil</keyword>
<feature type="region of interest" description="Disordered" evidence="8">
    <location>
        <begin position="565"/>
        <end position="645"/>
    </location>
</feature>
<keyword evidence="5" id="KW-0378">Hydrolase</keyword>